<evidence type="ECO:0000313" key="3">
    <source>
        <dbReference type="EMBL" id="ODM94707.1"/>
    </source>
</evidence>
<dbReference type="Proteomes" id="UP000094527">
    <property type="component" value="Unassembled WGS sequence"/>
</dbReference>
<evidence type="ECO:0000259" key="2">
    <source>
        <dbReference type="Pfam" id="PF00135"/>
    </source>
</evidence>
<dbReference type="OMA" id="GITSHEW"/>
<name>A0A1D2MNU7_ORCCI</name>
<feature type="domain" description="Carboxylesterase type B" evidence="2">
    <location>
        <begin position="1"/>
        <end position="351"/>
    </location>
</feature>
<dbReference type="Pfam" id="PF00135">
    <property type="entry name" value="COesterase"/>
    <property type="match status" value="1"/>
</dbReference>
<reference evidence="3 4" key="1">
    <citation type="journal article" date="2016" name="Genome Biol. Evol.">
        <title>Gene Family Evolution Reflects Adaptation to Soil Environmental Stressors in the Genome of the Collembolan Orchesella cincta.</title>
        <authorList>
            <person name="Faddeeva-Vakhrusheva A."/>
            <person name="Derks M.F."/>
            <person name="Anvar S.Y."/>
            <person name="Agamennone V."/>
            <person name="Suring W."/>
            <person name="Smit S."/>
            <person name="van Straalen N.M."/>
            <person name="Roelofs D."/>
        </authorList>
    </citation>
    <scope>NUCLEOTIDE SEQUENCE [LARGE SCALE GENOMIC DNA]</scope>
    <source>
        <tissue evidence="3">Mixed pool</tissue>
    </source>
</reference>
<dbReference type="EMBL" id="LJIJ01000765">
    <property type="protein sequence ID" value="ODM94707.1"/>
    <property type="molecule type" value="Genomic_DNA"/>
</dbReference>
<evidence type="ECO:0000313" key="4">
    <source>
        <dbReference type="Proteomes" id="UP000094527"/>
    </source>
</evidence>
<accession>A0A1D2MNU7</accession>
<dbReference type="SUPFAM" id="SSF53474">
    <property type="entry name" value="alpha/beta-Hydrolases"/>
    <property type="match status" value="1"/>
</dbReference>
<proteinExistence type="predicted"/>
<dbReference type="InterPro" id="IPR029058">
    <property type="entry name" value="AB_hydrolase_fold"/>
</dbReference>
<dbReference type="AlphaFoldDB" id="A0A1D2MNU7"/>
<gene>
    <name evidence="3" type="ORF">Ocin01_11983</name>
</gene>
<dbReference type="STRING" id="48709.A0A1D2MNU7"/>
<dbReference type="PANTHER" id="PTHR11559">
    <property type="entry name" value="CARBOXYLESTERASE"/>
    <property type="match status" value="1"/>
</dbReference>
<dbReference type="OrthoDB" id="6846267at2759"/>
<dbReference type="Gene3D" id="3.40.50.1820">
    <property type="entry name" value="alpha/beta hydrolase"/>
    <property type="match status" value="1"/>
</dbReference>
<evidence type="ECO:0000256" key="1">
    <source>
        <dbReference type="ARBA" id="ARBA00023180"/>
    </source>
</evidence>
<dbReference type="InterPro" id="IPR002018">
    <property type="entry name" value="CarbesteraseB"/>
</dbReference>
<dbReference type="InterPro" id="IPR050309">
    <property type="entry name" value="Type-B_Carboxylest/Lipase"/>
</dbReference>
<comment type="caution">
    <text evidence="3">The sequence shown here is derived from an EMBL/GenBank/DDBJ whole genome shotgun (WGS) entry which is preliminary data.</text>
</comment>
<protein>
    <submittedName>
        <fullName evidence="3">Esterase FE4</fullName>
    </submittedName>
</protein>
<organism evidence="3 4">
    <name type="scientific">Orchesella cincta</name>
    <name type="common">Springtail</name>
    <name type="synonym">Podura cincta</name>
    <dbReference type="NCBI Taxonomy" id="48709"/>
    <lineage>
        <taxon>Eukaryota</taxon>
        <taxon>Metazoa</taxon>
        <taxon>Ecdysozoa</taxon>
        <taxon>Arthropoda</taxon>
        <taxon>Hexapoda</taxon>
        <taxon>Collembola</taxon>
        <taxon>Entomobryomorpha</taxon>
        <taxon>Entomobryoidea</taxon>
        <taxon>Orchesellidae</taxon>
        <taxon>Orchesellinae</taxon>
        <taxon>Orchesella</taxon>
    </lineage>
</organism>
<sequence>MALKWVRDNVAPYGGDPSRVTIFGNSAGAMAISLHMVSPLSAGLFTRAISQSGANVCSNTGFIPAQNPAATVIEVGKQLNCSTTSSTEILECLRSKPAADIAVVRSPNAVYTLSIDSTSSSVFMPDTPFNLLKNKKANQVPYIIGITSHEWLGTARVISHNTELVKNLNENWSEYAVDLLGVKNMTKEELGSIKTFYFGDKLIGNETFVNLTNIVSDRAFAHCSYLSAAMHGEQSDTYLYYLSKPPAKSYAEKDDAGFTNASAYGFVSHADELQFLFPYYGYPEIPYGDPKYYSFSEYFVRLWAYFATNGNPSGMDGLEWGPTTSRETAFWFELNDNPGRTHVLDERVQFWDQFSTSQLNYE</sequence>
<keyword evidence="4" id="KW-1185">Reference proteome</keyword>
<keyword evidence="1" id="KW-0325">Glycoprotein</keyword>